<sequence>MARSALMIGDITSLGFEQNKQSGVHALLYLMGIVSISLALANSIPLPAFDGGQILIALVEWLTKRQIRPKTYYVLQLVGIGCVLIMFLLLTLTDIRHFLLLRR</sequence>
<comment type="subcellular location">
    <subcellularLocation>
        <location evidence="2">Membrane</location>
        <topology evidence="2">Multi-pass membrane protein</topology>
    </subcellularLocation>
</comment>
<evidence type="ECO:0000256" key="3">
    <source>
        <dbReference type="ARBA" id="ARBA00022670"/>
    </source>
</evidence>
<keyword evidence="6" id="KW-0862">Zinc</keyword>
<keyword evidence="3" id="KW-0645">Protease</keyword>
<evidence type="ECO:0000256" key="10">
    <source>
        <dbReference type="SAM" id="Phobius"/>
    </source>
</evidence>
<comment type="caution">
    <text evidence="12">The sequence shown here is derived from an EMBL/GenBank/DDBJ whole genome shotgun (WGS) entry which is preliminary data.</text>
</comment>
<comment type="cofactor">
    <cofactor evidence="1">
        <name>Zn(2+)</name>
        <dbReference type="ChEBI" id="CHEBI:29105"/>
    </cofactor>
</comment>
<organism evidence="12">
    <name type="scientific">bioreactor metagenome</name>
    <dbReference type="NCBI Taxonomy" id="1076179"/>
    <lineage>
        <taxon>unclassified sequences</taxon>
        <taxon>metagenomes</taxon>
        <taxon>ecological metagenomes</taxon>
    </lineage>
</organism>
<dbReference type="EMBL" id="VSSQ01024962">
    <property type="protein sequence ID" value="MPM72792.1"/>
    <property type="molecule type" value="Genomic_DNA"/>
</dbReference>
<accession>A0A645C575</accession>
<dbReference type="GO" id="GO:0016020">
    <property type="term" value="C:membrane"/>
    <property type="evidence" value="ECO:0007669"/>
    <property type="project" value="UniProtKB-SubCell"/>
</dbReference>
<dbReference type="Pfam" id="PF02163">
    <property type="entry name" value="Peptidase_M50"/>
    <property type="match status" value="1"/>
</dbReference>
<dbReference type="AlphaFoldDB" id="A0A645C575"/>
<dbReference type="PANTHER" id="PTHR42837:SF2">
    <property type="entry name" value="MEMBRANE METALLOPROTEASE ARASP2, CHLOROPLASTIC-RELATED"/>
    <property type="match status" value="1"/>
</dbReference>
<feature type="domain" description="Peptidase M50" evidence="11">
    <location>
        <begin position="10"/>
        <end position="85"/>
    </location>
</feature>
<keyword evidence="7 10" id="KW-1133">Transmembrane helix</keyword>
<evidence type="ECO:0000256" key="6">
    <source>
        <dbReference type="ARBA" id="ARBA00022833"/>
    </source>
</evidence>
<name>A0A645C575_9ZZZZ</name>
<keyword evidence="5" id="KW-0378">Hydrolase</keyword>
<keyword evidence="8" id="KW-0482">Metalloprotease</keyword>
<keyword evidence="4 10" id="KW-0812">Transmembrane</keyword>
<evidence type="ECO:0000256" key="5">
    <source>
        <dbReference type="ARBA" id="ARBA00022801"/>
    </source>
</evidence>
<evidence type="ECO:0000256" key="4">
    <source>
        <dbReference type="ARBA" id="ARBA00022692"/>
    </source>
</evidence>
<protein>
    <recommendedName>
        <fullName evidence="11">Peptidase M50 domain-containing protein</fullName>
    </recommendedName>
</protein>
<evidence type="ECO:0000259" key="11">
    <source>
        <dbReference type="Pfam" id="PF02163"/>
    </source>
</evidence>
<evidence type="ECO:0000313" key="12">
    <source>
        <dbReference type="EMBL" id="MPM72792.1"/>
    </source>
</evidence>
<evidence type="ECO:0000256" key="8">
    <source>
        <dbReference type="ARBA" id="ARBA00023049"/>
    </source>
</evidence>
<dbReference type="PANTHER" id="PTHR42837">
    <property type="entry name" value="REGULATOR OF SIGMA-E PROTEASE RSEP"/>
    <property type="match status" value="1"/>
</dbReference>
<dbReference type="GO" id="GO:0006508">
    <property type="term" value="P:proteolysis"/>
    <property type="evidence" value="ECO:0007669"/>
    <property type="project" value="UniProtKB-KW"/>
</dbReference>
<dbReference type="GO" id="GO:0004222">
    <property type="term" value="F:metalloendopeptidase activity"/>
    <property type="evidence" value="ECO:0007669"/>
    <property type="project" value="InterPro"/>
</dbReference>
<evidence type="ECO:0000256" key="9">
    <source>
        <dbReference type="ARBA" id="ARBA00023136"/>
    </source>
</evidence>
<dbReference type="InterPro" id="IPR008915">
    <property type="entry name" value="Peptidase_M50"/>
</dbReference>
<gene>
    <name evidence="12" type="ORF">SDC9_119768</name>
</gene>
<keyword evidence="9 10" id="KW-0472">Membrane</keyword>
<reference evidence="12" key="1">
    <citation type="submission" date="2019-08" db="EMBL/GenBank/DDBJ databases">
        <authorList>
            <person name="Kucharzyk K."/>
            <person name="Murdoch R.W."/>
            <person name="Higgins S."/>
            <person name="Loffler F."/>
        </authorList>
    </citation>
    <scope>NUCLEOTIDE SEQUENCE</scope>
</reference>
<dbReference type="InterPro" id="IPR004387">
    <property type="entry name" value="Pept_M50_Zn"/>
</dbReference>
<feature type="transmembrane region" description="Helical" evidence="10">
    <location>
        <begin position="26"/>
        <end position="44"/>
    </location>
</feature>
<evidence type="ECO:0000256" key="7">
    <source>
        <dbReference type="ARBA" id="ARBA00022989"/>
    </source>
</evidence>
<evidence type="ECO:0000256" key="2">
    <source>
        <dbReference type="ARBA" id="ARBA00004141"/>
    </source>
</evidence>
<evidence type="ECO:0000256" key="1">
    <source>
        <dbReference type="ARBA" id="ARBA00001947"/>
    </source>
</evidence>
<proteinExistence type="predicted"/>
<feature type="transmembrane region" description="Helical" evidence="10">
    <location>
        <begin position="72"/>
        <end position="93"/>
    </location>
</feature>